<sequence length="391" mass="45687">MSCPVCKSLLIHVEKAIVCPLCGYRENLKNFVIEDRFANGNRHISQYQMQQRKIKVQKARVDAQLTFQERLDYVVDNSKSTLDVLLSSSKISNEQFDVALTLVLKFKQFFDQYFESSYLRNFNQLQQQFDNEFTLISIFGCQPHEQMHIAQYLQLVNLVLSLQGVNLTNAELRAASGSSNKYKSNQSQKFYYLFISTEKLVQTQKFIQMDVFVNRIFSQIDFSDQVQNKLIQFSSKLKPAFYKFSAGFTHSECEQFDLGAAASAILAVSFFLQHFKIIKNEQHTKYKNIERKDIELKESLQKLYDVKEKKKIDQDKYYSILDKIKKRIQEEPECQKHMFELGDKIENVQVISKPSQQADFGIYNEICRICNTNPKSTIIKANELYINKVLK</sequence>
<dbReference type="Proteomes" id="UP001642409">
    <property type="component" value="Unassembled WGS sequence"/>
</dbReference>
<evidence type="ECO:0000313" key="2">
    <source>
        <dbReference type="EMBL" id="CAL6019077.1"/>
    </source>
</evidence>
<dbReference type="AlphaFoldDB" id="A0AA86NX24"/>
<organism evidence="1">
    <name type="scientific">Hexamita inflata</name>
    <dbReference type="NCBI Taxonomy" id="28002"/>
    <lineage>
        <taxon>Eukaryota</taxon>
        <taxon>Metamonada</taxon>
        <taxon>Diplomonadida</taxon>
        <taxon>Hexamitidae</taxon>
        <taxon>Hexamitinae</taxon>
        <taxon>Hexamita</taxon>
    </lineage>
</organism>
<gene>
    <name evidence="1" type="ORF">HINF_LOCUS13916</name>
    <name evidence="2" type="ORF">HINF_LOCUS26774</name>
</gene>
<accession>A0AA86NX24</accession>
<comment type="caution">
    <text evidence="1">The sequence shown here is derived from an EMBL/GenBank/DDBJ whole genome shotgun (WGS) entry which is preliminary data.</text>
</comment>
<reference evidence="1" key="1">
    <citation type="submission" date="2023-06" db="EMBL/GenBank/DDBJ databases">
        <authorList>
            <person name="Kurt Z."/>
        </authorList>
    </citation>
    <scope>NUCLEOTIDE SEQUENCE</scope>
</reference>
<proteinExistence type="predicted"/>
<keyword evidence="3" id="KW-1185">Reference proteome</keyword>
<name>A0AA86NX24_9EUKA</name>
<protein>
    <submittedName>
        <fullName evidence="2">Hypothetical_protein</fullName>
    </submittedName>
</protein>
<evidence type="ECO:0000313" key="1">
    <source>
        <dbReference type="EMBL" id="CAI9926271.1"/>
    </source>
</evidence>
<evidence type="ECO:0000313" key="3">
    <source>
        <dbReference type="Proteomes" id="UP001642409"/>
    </source>
</evidence>
<dbReference type="EMBL" id="CAXDID020000082">
    <property type="protein sequence ID" value="CAL6019077.1"/>
    <property type="molecule type" value="Genomic_DNA"/>
</dbReference>
<dbReference type="EMBL" id="CATOUU010000367">
    <property type="protein sequence ID" value="CAI9926271.1"/>
    <property type="molecule type" value="Genomic_DNA"/>
</dbReference>
<reference evidence="2 3" key="2">
    <citation type="submission" date="2024-07" db="EMBL/GenBank/DDBJ databases">
        <authorList>
            <person name="Akdeniz Z."/>
        </authorList>
    </citation>
    <scope>NUCLEOTIDE SEQUENCE [LARGE SCALE GENOMIC DNA]</scope>
</reference>